<protein>
    <submittedName>
        <fullName evidence="5">Flavodoxin domain-containing protein</fullName>
    </submittedName>
</protein>
<name>A0A934VLW7_9BACT</name>
<dbReference type="EMBL" id="JAENIO010000007">
    <property type="protein sequence ID" value="MBK1833330.1"/>
    <property type="molecule type" value="Genomic_DNA"/>
</dbReference>
<proteinExistence type="predicted"/>
<dbReference type="Pfam" id="PF00258">
    <property type="entry name" value="Flavodoxin_1"/>
    <property type="match status" value="1"/>
</dbReference>
<dbReference type="GO" id="GO:0005829">
    <property type="term" value="C:cytosol"/>
    <property type="evidence" value="ECO:0007669"/>
    <property type="project" value="TreeGrafter"/>
</dbReference>
<dbReference type="PRINTS" id="PR00369">
    <property type="entry name" value="FLAVODOXIN"/>
</dbReference>
<gene>
    <name evidence="5" type="ORF">JIN78_04585</name>
</gene>
<dbReference type="GO" id="GO:0050660">
    <property type="term" value="F:flavin adenine dinucleotide binding"/>
    <property type="evidence" value="ECO:0007669"/>
    <property type="project" value="TreeGrafter"/>
</dbReference>
<organism evidence="5 6">
    <name type="scientific">Roseibacillus ishigakijimensis</name>
    <dbReference type="NCBI Taxonomy" id="454146"/>
    <lineage>
        <taxon>Bacteria</taxon>
        <taxon>Pseudomonadati</taxon>
        <taxon>Verrucomicrobiota</taxon>
        <taxon>Verrucomicrobiia</taxon>
        <taxon>Verrucomicrobiales</taxon>
        <taxon>Verrucomicrobiaceae</taxon>
        <taxon>Roseibacillus</taxon>
    </lineage>
</organism>
<evidence type="ECO:0000256" key="2">
    <source>
        <dbReference type="ARBA" id="ARBA00022630"/>
    </source>
</evidence>
<dbReference type="AlphaFoldDB" id="A0A934VLW7"/>
<dbReference type="InterPro" id="IPR001094">
    <property type="entry name" value="Flavdoxin-like"/>
</dbReference>
<evidence type="ECO:0000313" key="5">
    <source>
        <dbReference type="EMBL" id="MBK1833330.1"/>
    </source>
</evidence>
<reference evidence="5" key="1">
    <citation type="submission" date="2021-01" db="EMBL/GenBank/DDBJ databases">
        <title>Modified the classification status of verrucomicrobia.</title>
        <authorList>
            <person name="Feng X."/>
        </authorList>
    </citation>
    <scope>NUCLEOTIDE SEQUENCE</scope>
    <source>
        <strain evidence="5">KCTC 12986</strain>
    </source>
</reference>
<dbReference type="RefSeq" id="WP_200390762.1">
    <property type="nucleotide sequence ID" value="NZ_JAENIO010000007.1"/>
</dbReference>
<keyword evidence="3" id="KW-0288">FMN</keyword>
<keyword evidence="6" id="KW-1185">Reference proteome</keyword>
<dbReference type="PROSITE" id="PS50902">
    <property type="entry name" value="FLAVODOXIN_LIKE"/>
    <property type="match status" value="1"/>
</dbReference>
<dbReference type="GO" id="GO:0010181">
    <property type="term" value="F:FMN binding"/>
    <property type="evidence" value="ECO:0007669"/>
    <property type="project" value="InterPro"/>
</dbReference>
<sequence>MLPSNAPFSPEQIGWLNGYLAARFLATGGAETSPPASESAAATGVPLTILWGSQTGNSEGLAKKAAKNLTAQGHQVTVTDMAEADGEQLAACENLLIITSTYGDGEPPDNAAELHELLQSEAAPKLAGVNYAVLGLGDSEYPDFNQCAKDLDQFLAKLGATRLCPCIESDVDYDEPFAQWQEAVTSALCPA</sequence>
<dbReference type="Proteomes" id="UP000604083">
    <property type="component" value="Unassembled WGS sequence"/>
</dbReference>
<dbReference type="InterPro" id="IPR008254">
    <property type="entry name" value="Flavodoxin/NO_synth"/>
</dbReference>
<dbReference type="GO" id="GO:0016491">
    <property type="term" value="F:oxidoreductase activity"/>
    <property type="evidence" value="ECO:0007669"/>
    <property type="project" value="TreeGrafter"/>
</dbReference>
<evidence type="ECO:0000313" key="6">
    <source>
        <dbReference type="Proteomes" id="UP000604083"/>
    </source>
</evidence>
<evidence type="ECO:0000256" key="1">
    <source>
        <dbReference type="ARBA" id="ARBA00001917"/>
    </source>
</evidence>
<evidence type="ECO:0000259" key="4">
    <source>
        <dbReference type="PROSITE" id="PS50902"/>
    </source>
</evidence>
<comment type="caution">
    <text evidence="5">The sequence shown here is derived from an EMBL/GenBank/DDBJ whole genome shotgun (WGS) entry which is preliminary data.</text>
</comment>
<dbReference type="Gene3D" id="3.40.50.360">
    <property type="match status" value="1"/>
</dbReference>
<keyword evidence="2" id="KW-0285">Flavoprotein</keyword>
<accession>A0A934VLW7</accession>
<evidence type="ECO:0000256" key="3">
    <source>
        <dbReference type="ARBA" id="ARBA00022643"/>
    </source>
</evidence>
<dbReference type="SUPFAM" id="SSF52218">
    <property type="entry name" value="Flavoproteins"/>
    <property type="match status" value="1"/>
</dbReference>
<comment type="cofactor">
    <cofactor evidence="1">
        <name>FMN</name>
        <dbReference type="ChEBI" id="CHEBI:58210"/>
    </cofactor>
</comment>
<dbReference type="PANTHER" id="PTHR19384">
    <property type="entry name" value="NITRIC OXIDE SYNTHASE-RELATED"/>
    <property type="match status" value="1"/>
</dbReference>
<dbReference type="PANTHER" id="PTHR19384:SF128">
    <property type="entry name" value="NADPH OXIDOREDUCTASE A"/>
    <property type="match status" value="1"/>
</dbReference>
<dbReference type="InterPro" id="IPR029039">
    <property type="entry name" value="Flavoprotein-like_sf"/>
</dbReference>
<feature type="domain" description="Flavodoxin-like" evidence="4">
    <location>
        <begin position="47"/>
        <end position="185"/>
    </location>
</feature>